<keyword evidence="5" id="KW-1185">Reference proteome</keyword>
<comment type="caution">
    <text evidence="4">The sequence shown here is derived from an EMBL/GenBank/DDBJ whole genome shotgun (WGS) entry which is preliminary data.</text>
</comment>
<dbReference type="GO" id="GO:0003735">
    <property type="term" value="F:structural constituent of ribosome"/>
    <property type="evidence" value="ECO:0007669"/>
    <property type="project" value="InterPro"/>
</dbReference>
<dbReference type="InterPro" id="IPR001911">
    <property type="entry name" value="Ribosomal_bS21"/>
</dbReference>
<protein>
    <submittedName>
        <fullName evidence="4">Uncharacterized protein</fullName>
    </submittedName>
</protein>
<accession>A0A4Q2DYM0</accession>
<dbReference type="GO" id="GO:1990904">
    <property type="term" value="C:ribonucleoprotein complex"/>
    <property type="evidence" value="ECO:0007669"/>
    <property type="project" value="UniProtKB-KW"/>
</dbReference>
<dbReference type="GO" id="GO:0005840">
    <property type="term" value="C:ribosome"/>
    <property type="evidence" value="ECO:0007669"/>
    <property type="project" value="UniProtKB-KW"/>
</dbReference>
<name>A0A4Q2DYM0_9AGAR</name>
<proteinExistence type="inferred from homology"/>
<comment type="similarity">
    <text evidence="1">Belongs to the bacterial ribosomal protein bS21 family.</text>
</comment>
<evidence type="ECO:0000256" key="1">
    <source>
        <dbReference type="ARBA" id="ARBA00006640"/>
    </source>
</evidence>
<dbReference type="GO" id="GO:0006412">
    <property type="term" value="P:translation"/>
    <property type="evidence" value="ECO:0007669"/>
    <property type="project" value="InterPro"/>
</dbReference>
<dbReference type="InterPro" id="IPR052837">
    <property type="entry name" value="Mitoribosomal_bS21"/>
</dbReference>
<dbReference type="PANTHER" id="PTHR41237">
    <property type="entry name" value="37S RIBOSOMAL PROTEIN MRP21, MITOCHONDRIAL"/>
    <property type="match status" value="1"/>
</dbReference>
<evidence type="ECO:0000256" key="2">
    <source>
        <dbReference type="ARBA" id="ARBA00022980"/>
    </source>
</evidence>
<dbReference type="EMBL" id="SDEE01000025">
    <property type="protein sequence ID" value="RXW24115.1"/>
    <property type="molecule type" value="Genomic_DNA"/>
</dbReference>
<sequence>MFSNRLFHACSSVAKAVSARPTFIYASTFRAMGTQPPSRIQDELAVLQKHTENAKSSSLGIEDLWRHQSSDALEDAKRFPPAHAYSGRSVPVHSGKVAEAIRSLDGILGRNRFRYQLRLQERHEKRGEKLRRLRSERWRKQFAAEVRKKVQLVTKIRNRGA</sequence>
<dbReference type="PANTHER" id="PTHR41237:SF1">
    <property type="entry name" value="SMALL RIBOSOMAL SUBUNIT PROTEIN BS21M"/>
    <property type="match status" value="1"/>
</dbReference>
<reference evidence="4 5" key="1">
    <citation type="submission" date="2019-01" db="EMBL/GenBank/DDBJ databases">
        <title>Draft genome sequence of Psathyrella aberdarensis IHI B618.</title>
        <authorList>
            <person name="Buettner E."/>
            <person name="Kellner H."/>
        </authorList>
    </citation>
    <scope>NUCLEOTIDE SEQUENCE [LARGE SCALE GENOMIC DNA]</scope>
    <source>
        <strain evidence="4 5">IHI B618</strain>
    </source>
</reference>
<evidence type="ECO:0000313" key="5">
    <source>
        <dbReference type="Proteomes" id="UP000290288"/>
    </source>
</evidence>
<dbReference type="Pfam" id="PF01165">
    <property type="entry name" value="Ribosomal_S21"/>
    <property type="match status" value="1"/>
</dbReference>
<evidence type="ECO:0000256" key="3">
    <source>
        <dbReference type="ARBA" id="ARBA00023274"/>
    </source>
</evidence>
<dbReference type="Proteomes" id="UP000290288">
    <property type="component" value="Unassembled WGS sequence"/>
</dbReference>
<dbReference type="AlphaFoldDB" id="A0A4Q2DYM0"/>
<dbReference type="STRING" id="2316362.A0A4Q2DYM0"/>
<evidence type="ECO:0000313" key="4">
    <source>
        <dbReference type="EMBL" id="RXW24115.1"/>
    </source>
</evidence>
<gene>
    <name evidence="4" type="ORF">EST38_g1713</name>
</gene>
<keyword evidence="2" id="KW-0689">Ribosomal protein</keyword>
<organism evidence="4 5">
    <name type="scientific">Candolleomyces aberdarensis</name>
    <dbReference type="NCBI Taxonomy" id="2316362"/>
    <lineage>
        <taxon>Eukaryota</taxon>
        <taxon>Fungi</taxon>
        <taxon>Dikarya</taxon>
        <taxon>Basidiomycota</taxon>
        <taxon>Agaricomycotina</taxon>
        <taxon>Agaricomycetes</taxon>
        <taxon>Agaricomycetidae</taxon>
        <taxon>Agaricales</taxon>
        <taxon>Agaricineae</taxon>
        <taxon>Psathyrellaceae</taxon>
        <taxon>Candolleomyces</taxon>
    </lineage>
</organism>
<keyword evidence="3" id="KW-0687">Ribonucleoprotein</keyword>
<dbReference type="OrthoDB" id="2501249at2759"/>